<keyword evidence="9 11" id="KW-0808">Transferase</keyword>
<comment type="subcellular location">
    <subcellularLocation>
        <location evidence="3 11">Cytoplasm</location>
    </subcellularLocation>
</comment>
<proteinExistence type="inferred from homology"/>
<evidence type="ECO:0000256" key="5">
    <source>
        <dbReference type="ARBA" id="ARBA00008391"/>
    </source>
</evidence>
<evidence type="ECO:0000256" key="3">
    <source>
        <dbReference type="ARBA" id="ARBA00004496"/>
    </source>
</evidence>
<dbReference type="FunFam" id="3.40.50.2020:FF:000021">
    <property type="entry name" value="Adenine phosphoribosyltransferase"/>
    <property type="match status" value="1"/>
</dbReference>
<dbReference type="PANTHER" id="PTHR32315:SF3">
    <property type="entry name" value="ADENINE PHOSPHORIBOSYLTRANSFERASE"/>
    <property type="match status" value="1"/>
</dbReference>
<dbReference type="GO" id="GO:0002055">
    <property type="term" value="F:adenine binding"/>
    <property type="evidence" value="ECO:0007669"/>
    <property type="project" value="TreeGrafter"/>
</dbReference>
<evidence type="ECO:0000256" key="7">
    <source>
        <dbReference type="ARBA" id="ARBA00022490"/>
    </source>
</evidence>
<comment type="subunit">
    <text evidence="11">Homodimer.</text>
</comment>
<dbReference type="NCBIfam" id="NF002634">
    <property type="entry name" value="PRK02304.1-3"/>
    <property type="match status" value="1"/>
</dbReference>
<dbReference type="GO" id="GO:0044209">
    <property type="term" value="P:AMP salvage"/>
    <property type="evidence" value="ECO:0007669"/>
    <property type="project" value="UniProtKB-UniRule"/>
</dbReference>
<evidence type="ECO:0000259" key="12">
    <source>
        <dbReference type="Pfam" id="PF00156"/>
    </source>
</evidence>
<dbReference type="GO" id="GO:0005737">
    <property type="term" value="C:cytoplasm"/>
    <property type="evidence" value="ECO:0007669"/>
    <property type="project" value="UniProtKB-SubCell"/>
</dbReference>
<evidence type="ECO:0000256" key="6">
    <source>
        <dbReference type="ARBA" id="ARBA00011893"/>
    </source>
</evidence>
<dbReference type="InterPro" id="IPR005764">
    <property type="entry name" value="Ade_phspho_trans"/>
</dbReference>
<evidence type="ECO:0000313" key="13">
    <source>
        <dbReference type="EMBL" id="TKS55609.1"/>
    </source>
</evidence>
<accession>A0A4U5TNK6</accession>
<comment type="catalytic activity">
    <reaction evidence="1 11">
        <text>AMP + diphosphate = 5-phospho-alpha-D-ribose 1-diphosphate + adenine</text>
        <dbReference type="Rhea" id="RHEA:16609"/>
        <dbReference type="ChEBI" id="CHEBI:16708"/>
        <dbReference type="ChEBI" id="CHEBI:33019"/>
        <dbReference type="ChEBI" id="CHEBI:58017"/>
        <dbReference type="ChEBI" id="CHEBI:456215"/>
        <dbReference type="EC" id="2.4.2.7"/>
    </reaction>
</comment>
<sequence length="171" mass="19068">MDFKQYIREVPNFPKPGVSYKDITPLLLEPRIVNLCVEAICDNIPPQKQIHKVVGIESRGFLLSTLIAQKLNAGVVLVRKPGKLPYKTHTKSYSLEYGEDAIEMHVDAVKKGENVLIHDDVLATGGTAKATNELVEMCGGLVVQNNFLIELESLQGRGQLLNQEIYSLMMY</sequence>
<organism evidence="13 14">
    <name type="scientific">Mesohalobacter halotolerans</name>
    <dbReference type="NCBI Taxonomy" id="1883405"/>
    <lineage>
        <taxon>Bacteria</taxon>
        <taxon>Pseudomonadati</taxon>
        <taxon>Bacteroidota</taxon>
        <taxon>Flavobacteriia</taxon>
        <taxon>Flavobacteriales</taxon>
        <taxon>Flavobacteriaceae</taxon>
        <taxon>Mesohalobacter</taxon>
    </lineage>
</organism>
<evidence type="ECO:0000313" key="14">
    <source>
        <dbReference type="Proteomes" id="UP000306552"/>
    </source>
</evidence>
<dbReference type="InterPro" id="IPR050054">
    <property type="entry name" value="UPRTase/APRTase"/>
</dbReference>
<keyword evidence="10 11" id="KW-0660">Purine salvage</keyword>
<dbReference type="Gene3D" id="3.40.50.2020">
    <property type="match status" value="1"/>
</dbReference>
<evidence type="ECO:0000256" key="2">
    <source>
        <dbReference type="ARBA" id="ARBA00003968"/>
    </source>
</evidence>
<dbReference type="RefSeq" id="WP_138932439.1">
    <property type="nucleotide sequence ID" value="NZ_SWMU01000004.1"/>
</dbReference>
<dbReference type="InterPro" id="IPR029057">
    <property type="entry name" value="PRTase-like"/>
</dbReference>
<dbReference type="PANTHER" id="PTHR32315">
    <property type="entry name" value="ADENINE PHOSPHORIBOSYLTRANSFERASE"/>
    <property type="match status" value="1"/>
</dbReference>
<keyword evidence="7 11" id="KW-0963">Cytoplasm</keyword>
<dbReference type="EMBL" id="SWMU01000004">
    <property type="protein sequence ID" value="TKS55609.1"/>
    <property type="molecule type" value="Genomic_DNA"/>
</dbReference>
<dbReference type="GO" id="GO:0006166">
    <property type="term" value="P:purine ribonucleoside salvage"/>
    <property type="evidence" value="ECO:0007669"/>
    <property type="project" value="UniProtKB-UniRule"/>
</dbReference>
<evidence type="ECO:0000256" key="11">
    <source>
        <dbReference type="HAMAP-Rule" id="MF_00004"/>
    </source>
</evidence>
<protein>
    <recommendedName>
        <fullName evidence="6 11">Adenine phosphoribosyltransferase</fullName>
        <shortName evidence="11">APRT</shortName>
        <ecNumber evidence="6 11">2.4.2.7</ecNumber>
    </recommendedName>
</protein>
<dbReference type="OrthoDB" id="9803963at2"/>
<keyword evidence="8 11" id="KW-0328">Glycosyltransferase</keyword>
<reference evidence="13 14" key="1">
    <citation type="submission" date="2019-04" db="EMBL/GenBank/DDBJ databases">
        <title>Psychroflexus halotolerans sp. nov., isolated from a marine solar saltern.</title>
        <authorList>
            <person name="Feng X."/>
        </authorList>
    </citation>
    <scope>NUCLEOTIDE SEQUENCE [LARGE SCALE GENOMIC DNA]</scope>
    <source>
        <strain evidence="13 14">WDS2C27</strain>
    </source>
</reference>
<dbReference type="Pfam" id="PF00156">
    <property type="entry name" value="Pribosyltran"/>
    <property type="match status" value="1"/>
</dbReference>
<dbReference type="GO" id="GO:0006168">
    <property type="term" value="P:adenine salvage"/>
    <property type="evidence" value="ECO:0007669"/>
    <property type="project" value="InterPro"/>
</dbReference>
<dbReference type="Proteomes" id="UP000306552">
    <property type="component" value="Unassembled WGS sequence"/>
</dbReference>
<comment type="caution">
    <text evidence="13">The sequence shown here is derived from an EMBL/GenBank/DDBJ whole genome shotgun (WGS) entry which is preliminary data.</text>
</comment>
<evidence type="ECO:0000256" key="8">
    <source>
        <dbReference type="ARBA" id="ARBA00022676"/>
    </source>
</evidence>
<dbReference type="NCBIfam" id="NF002636">
    <property type="entry name" value="PRK02304.1-5"/>
    <property type="match status" value="1"/>
</dbReference>
<comment type="pathway">
    <text evidence="4 11">Purine metabolism; AMP biosynthesis via salvage pathway; AMP from adenine: step 1/1.</text>
</comment>
<evidence type="ECO:0000256" key="4">
    <source>
        <dbReference type="ARBA" id="ARBA00004659"/>
    </source>
</evidence>
<dbReference type="CDD" id="cd06223">
    <property type="entry name" value="PRTases_typeI"/>
    <property type="match status" value="1"/>
</dbReference>
<evidence type="ECO:0000256" key="9">
    <source>
        <dbReference type="ARBA" id="ARBA00022679"/>
    </source>
</evidence>
<feature type="domain" description="Phosphoribosyltransferase" evidence="12">
    <location>
        <begin position="50"/>
        <end position="142"/>
    </location>
</feature>
<dbReference type="SUPFAM" id="SSF53271">
    <property type="entry name" value="PRTase-like"/>
    <property type="match status" value="1"/>
</dbReference>
<comment type="similarity">
    <text evidence="5 11">Belongs to the purine/pyrimidine phosphoribosyltransferase family.</text>
</comment>
<dbReference type="UniPathway" id="UPA00588">
    <property type="reaction ID" value="UER00646"/>
</dbReference>
<gene>
    <name evidence="11" type="primary">apt</name>
    <name evidence="13" type="ORF">FCN74_09870</name>
</gene>
<dbReference type="HAMAP" id="MF_00004">
    <property type="entry name" value="Aden_phosphoribosyltr"/>
    <property type="match status" value="1"/>
</dbReference>
<comment type="function">
    <text evidence="2 11">Catalyzes a salvage reaction resulting in the formation of AMP, that is energically less costly than de novo synthesis.</text>
</comment>
<dbReference type="GO" id="GO:0016208">
    <property type="term" value="F:AMP binding"/>
    <property type="evidence" value="ECO:0007669"/>
    <property type="project" value="TreeGrafter"/>
</dbReference>
<name>A0A4U5TNK6_9FLAO</name>
<dbReference type="AlphaFoldDB" id="A0A4U5TNK6"/>
<dbReference type="NCBIfam" id="TIGR01090">
    <property type="entry name" value="apt"/>
    <property type="match status" value="1"/>
</dbReference>
<dbReference type="GO" id="GO:0003999">
    <property type="term" value="F:adenine phosphoribosyltransferase activity"/>
    <property type="evidence" value="ECO:0007669"/>
    <property type="project" value="UniProtKB-UniRule"/>
</dbReference>
<evidence type="ECO:0000256" key="1">
    <source>
        <dbReference type="ARBA" id="ARBA00000868"/>
    </source>
</evidence>
<dbReference type="EC" id="2.4.2.7" evidence="6 11"/>
<evidence type="ECO:0000256" key="10">
    <source>
        <dbReference type="ARBA" id="ARBA00022726"/>
    </source>
</evidence>
<keyword evidence="14" id="KW-1185">Reference proteome</keyword>
<dbReference type="InterPro" id="IPR000836">
    <property type="entry name" value="PRTase_dom"/>
</dbReference>